<proteinExistence type="predicted"/>
<gene>
    <name evidence="1" type="ORF">FOZ63_024155</name>
</gene>
<accession>A0A7J6TEB7</accession>
<organism evidence="1 2">
    <name type="scientific">Perkinsus olseni</name>
    <name type="common">Perkinsus atlanticus</name>
    <dbReference type="NCBI Taxonomy" id="32597"/>
    <lineage>
        <taxon>Eukaryota</taxon>
        <taxon>Sar</taxon>
        <taxon>Alveolata</taxon>
        <taxon>Perkinsozoa</taxon>
        <taxon>Perkinsea</taxon>
        <taxon>Perkinsida</taxon>
        <taxon>Perkinsidae</taxon>
        <taxon>Perkinsus</taxon>
    </lineage>
</organism>
<name>A0A7J6TEB7_PEROL</name>
<dbReference type="EMBL" id="JABANO010011343">
    <property type="protein sequence ID" value="KAF4743634.1"/>
    <property type="molecule type" value="Genomic_DNA"/>
</dbReference>
<evidence type="ECO:0000313" key="1">
    <source>
        <dbReference type="EMBL" id="KAF4743634.1"/>
    </source>
</evidence>
<sequence length="122" mass="13941">MCGCQCRRRPARVSCFLYESLGEHPCLGSLCMPFFSRYDPKDCEASLRGLETSLVEKTEKLRKVRATLELQICDLLPEREGAAQTLGGRCCQIPRQMKAYDLLAMQCRLLYERMADINQSKV</sequence>
<comment type="caution">
    <text evidence="1">The sequence shown here is derived from an EMBL/GenBank/DDBJ whole genome shotgun (WGS) entry which is preliminary data.</text>
</comment>
<reference evidence="1 2" key="1">
    <citation type="submission" date="2020-04" db="EMBL/GenBank/DDBJ databases">
        <title>Perkinsus olseni comparative genomics.</title>
        <authorList>
            <person name="Bogema D.R."/>
        </authorList>
    </citation>
    <scope>NUCLEOTIDE SEQUENCE [LARGE SCALE GENOMIC DNA]</scope>
    <source>
        <strain evidence="1 2">ATCC PRA-207</strain>
    </source>
</reference>
<dbReference type="AlphaFoldDB" id="A0A7J6TEB7"/>
<evidence type="ECO:0000313" key="2">
    <source>
        <dbReference type="Proteomes" id="UP000553632"/>
    </source>
</evidence>
<dbReference type="Proteomes" id="UP000553632">
    <property type="component" value="Unassembled WGS sequence"/>
</dbReference>
<feature type="non-terminal residue" evidence="1">
    <location>
        <position position="122"/>
    </location>
</feature>
<keyword evidence="2" id="KW-1185">Reference proteome</keyword>
<protein>
    <submittedName>
        <fullName evidence="1">Uncharacterized protein</fullName>
    </submittedName>
</protein>